<evidence type="ECO:0000313" key="1">
    <source>
        <dbReference type="EMBL" id="POG80817.1"/>
    </source>
</evidence>
<evidence type="ECO:0000313" key="2">
    <source>
        <dbReference type="Proteomes" id="UP000018888"/>
    </source>
</evidence>
<proteinExistence type="predicted"/>
<protein>
    <submittedName>
        <fullName evidence="1">Uncharacterized protein</fullName>
    </submittedName>
</protein>
<gene>
    <name evidence="1" type="ORF">GLOIN_2v1512807</name>
</gene>
<dbReference type="EMBL" id="AUPC02000015">
    <property type="protein sequence ID" value="POG80817.1"/>
    <property type="molecule type" value="Genomic_DNA"/>
</dbReference>
<keyword evidence="2" id="KW-1185">Reference proteome</keyword>
<reference evidence="1 2" key="2">
    <citation type="journal article" date="2018" name="New Phytol.">
        <title>High intraspecific genome diversity in the model arbuscular mycorrhizal symbiont Rhizophagus irregularis.</title>
        <authorList>
            <person name="Chen E.C.H."/>
            <person name="Morin E."/>
            <person name="Beaudet D."/>
            <person name="Noel J."/>
            <person name="Yildirir G."/>
            <person name="Ndikumana S."/>
            <person name="Charron P."/>
            <person name="St-Onge C."/>
            <person name="Giorgi J."/>
            <person name="Kruger M."/>
            <person name="Marton T."/>
            <person name="Ropars J."/>
            <person name="Grigoriev I.V."/>
            <person name="Hainaut M."/>
            <person name="Henrissat B."/>
            <person name="Roux C."/>
            <person name="Martin F."/>
            <person name="Corradi N."/>
        </authorList>
    </citation>
    <scope>NUCLEOTIDE SEQUENCE [LARGE SCALE GENOMIC DNA]</scope>
    <source>
        <strain evidence="1 2">DAOM 197198</strain>
    </source>
</reference>
<accession>A0A2P4QT39</accession>
<name>A0A2P4QT39_RHIID</name>
<comment type="caution">
    <text evidence="1">The sequence shown here is derived from an EMBL/GenBank/DDBJ whole genome shotgun (WGS) entry which is preliminary data.</text>
</comment>
<sequence length="54" mass="6732">MLILLHHEYYRKIQMVVVQMTFPIGAHQHYTHLISHFLYNYYCRLLLLKRRESI</sequence>
<dbReference type="AlphaFoldDB" id="A0A2P4QT39"/>
<organism evidence="1 2">
    <name type="scientific">Rhizophagus irregularis (strain DAOM 181602 / DAOM 197198 / MUCL 43194)</name>
    <name type="common">Arbuscular mycorrhizal fungus</name>
    <name type="synonym">Glomus intraradices</name>
    <dbReference type="NCBI Taxonomy" id="747089"/>
    <lineage>
        <taxon>Eukaryota</taxon>
        <taxon>Fungi</taxon>
        <taxon>Fungi incertae sedis</taxon>
        <taxon>Mucoromycota</taxon>
        <taxon>Glomeromycotina</taxon>
        <taxon>Glomeromycetes</taxon>
        <taxon>Glomerales</taxon>
        <taxon>Glomeraceae</taxon>
        <taxon>Rhizophagus</taxon>
    </lineage>
</organism>
<dbReference type="Proteomes" id="UP000018888">
    <property type="component" value="Unassembled WGS sequence"/>
</dbReference>
<reference evidence="1 2" key="1">
    <citation type="journal article" date="2013" name="Proc. Natl. Acad. Sci. U.S.A.">
        <title>Genome of an arbuscular mycorrhizal fungus provides insight into the oldest plant symbiosis.</title>
        <authorList>
            <person name="Tisserant E."/>
            <person name="Malbreil M."/>
            <person name="Kuo A."/>
            <person name="Kohler A."/>
            <person name="Symeonidi A."/>
            <person name="Balestrini R."/>
            <person name="Charron P."/>
            <person name="Duensing N."/>
            <person name="Frei Dit Frey N."/>
            <person name="Gianinazzi-Pearson V."/>
            <person name="Gilbert L.B."/>
            <person name="Handa Y."/>
            <person name="Herr J.R."/>
            <person name="Hijri M."/>
            <person name="Koul R."/>
            <person name="Kawaguchi M."/>
            <person name="Krajinski F."/>
            <person name="Lammers P.J."/>
            <person name="Masclaux F.G."/>
            <person name="Murat C."/>
            <person name="Morin E."/>
            <person name="Ndikumana S."/>
            <person name="Pagni M."/>
            <person name="Petitpierre D."/>
            <person name="Requena N."/>
            <person name="Rosikiewicz P."/>
            <person name="Riley R."/>
            <person name="Saito K."/>
            <person name="San Clemente H."/>
            <person name="Shapiro H."/>
            <person name="van Tuinen D."/>
            <person name="Becard G."/>
            <person name="Bonfante P."/>
            <person name="Paszkowski U."/>
            <person name="Shachar-Hill Y.Y."/>
            <person name="Tuskan G.A."/>
            <person name="Young P.W."/>
            <person name="Sanders I.R."/>
            <person name="Henrissat B."/>
            <person name="Rensing S.A."/>
            <person name="Grigoriev I.V."/>
            <person name="Corradi N."/>
            <person name="Roux C."/>
            <person name="Martin F."/>
        </authorList>
    </citation>
    <scope>NUCLEOTIDE SEQUENCE [LARGE SCALE GENOMIC DNA]</scope>
    <source>
        <strain evidence="1 2">DAOM 197198</strain>
    </source>
</reference>